<organism evidence="1 2">
    <name type="scientific">Flavobacterium piscis</name>
    <dbReference type="NCBI Taxonomy" id="1114874"/>
    <lineage>
        <taxon>Bacteria</taxon>
        <taxon>Pseudomonadati</taxon>
        <taxon>Bacteroidota</taxon>
        <taxon>Flavobacteriia</taxon>
        <taxon>Flavobacteriales</taxon>
        <taxon>Flavobacteriaceae</taxon>
        <taxon>Flavobacterium</taxon>
    </lineage>
</organism>
<evidence type="ECO:0000313" key="1">
    <source>
        <dbReference type="EMBL" id="MDR7209515.1"/>
    </source>
</evidence>
<evidence type="ECO:0008006" key="3">
    <source>
        <dbReference type="Google" id="ProtNLM"/>
    </source>
</evidence>
<feature type="non-terminal residue" evidence="1">
    <location>
        <position position="1"/>
    </location>
</feature>
<sequence length="51" mass="5809">FIYDISGKQLYRKDKVSNGILTISNLNFAEQVLLVKVVLENGHTATRKIIF</sequence>
<evidence type="ECO:0000313" key="2">
    <source>
        <dbReference type="Proteomes" id="UP001269081"/>
    </source>
</evidence>
<dbReference type="Proteomes" id="UP001269081">
    <property type="component" value="Unassembled WGS sequence"/>
</dbReference>
<keyword evidence="2" id="KW-1185">Reference proteome</keyword>
<proteinExistence type="predicted"/>
<comment type="caution">
    <text evidence="1">The sequence shown here is derived from an EMBL/GenBank/DDBJ whole genome shotgun (WGS) entry which is preliminary data.</text>
</comment>
<reference evidence="1 2" key="1">
    <citation type="submission" date="2023-07" db="EMBL/GenBank/DDBJ databases">
        <title>Sorghum-associated microbial communities from plants grown in Nebraska, USA.</title>
        <authorList>
            <person name="Schachtman D."/>
        </authorList>
    </citation>
    <scope>NUCLEOTIDE SEQUENCE [LARGE SCALE GENOMIC DNA]</scope>
    <source>
        <strain evidence="1 2">4129</strain>
    </source>
</reference>
<name>A0ABU1Y7A2_9FLAO</name>
<gene>
    <name evidence="1" type="ORF">J2W48_001453</name>
</gene>
<dbReference type="NCBIfam" id="NF033708">
    <property type="entry name" value="T9SS_Cterm_ChiA"/>
    <property type="match status" value="1"/>
</dbReference>
<accession>A0ABU1Y7A2</accession>
<protein>
    <recommendedName>
        <fullName evidence="3">T9SS sorting signal type C domain-containing protein</fullName>
    </recommendedName>
</protein>
<dbReference type="EMBL" id="JAVDWQ010000004">
    <property type="protein sequence ID" value="MDR7209515.1"/>
    <property type="molecule type" value="Genomic_DNA"/>
</dbReference>